<accession>A0A4P9Y1I1</accession>
<evidence type="ECO:0000313" key="3">
    <source>
        <dbReference type="Proteomes" id="UP000267251"/>
    </source>
</evidence>
<dbReference type="Proteomes" id="UP000267251">
    <property type="component" value="Unassembled WGS sequence"/>
</dbReference>
<evidence type="ECO:0000256" key="1">
    <source>
        <dbReference type="SAM" id="MobiDB-lite"/>
    </source>
</evidence>
<keyword evidence="3" id="KW-1185">Reference proteome</keyword>
<reference evidence="3" key="1">
    <citation type="journal article" date="2018" name="Nat. Microbiol.">
        <title>Leveraging single-cell genomics to expand the fungal tree of life.</title>
        <authorList>
            <person name="Ahrendt S.R."/>
            <person name="Quandt C.A."/>
            <person name="Ciobanu D."/>
            <person name="Clum A."/>
            <person name="Salamov A."/>
            <person name="Andreopoulos B."/>
            <person name="Cheng J.F."/>
            <person name="Woyke T."/>
            <person name="Pelin A."/>
            <person name="Henrissat B."/>
            <person name="Reynolds N.K."/>
            <person name="Benny G.L."/>
            <person name="Smith M.E."/>
            <person name="James T.Y."/>
            <person name="Grigoriev I.V."/>
        </authorList>
    </citation>
    <scope>NUCLEOTIDE SEQUENCE [LARGE SCALE GENOMIC DNA]</scope>
</reference>
<organism evidence="2 3">
    <name type="scientific">Piptocephalis cylindrospora</name>
    <dbReference type="NCBI Taxonomy" id="1907219"/>
    <lineage>
        <taxon>Eukaryota</taxon>
        <taxon>Fungi</taxon>
        <taxon>Fungi incertae sedis</taxon>
        <taxon>Zoopagomycota</taxon>
        <taxon>Zoopagomycotina</taxon>
        <taxon>Zoopagomycetes</taxon>
        <taxon>Zoopagales</taxon>
        <taxon>Piptocephalidaceae</taxon>
        <taxon>Piptocephalis</taxon>
    </lineage>
</organism>
<feature type="region of interest" description="Disordered" evidence="1">
    <location>
        <begin position="15"/>
        <end position="34"/>
    </location>
</feature>
<protein>
    <submittedName>
        <fullName evidence="2">Uncharacterized protein</fullName>
    </submittedName>
</protein>
<proteinExistence type="predicted"/>
<sequence>MDIIMIIILEDIARPPPPPPVASPPTSGQNSPNPSITPSIIDCIKALKNLQGHSDELDLLIANVYLQHAHMIYTTTLAQGKEKAGEWVSLALSLAMSSSHNHSQELSESWFCLLSQWLPLIDEFGDESSLVSLTKGVIRTLVDHLTHNQEDPSSPTADRHPVLLHWATFFELTRLQHSFSSALLSLLASTSQEAEVSARAQDILSQLASSTTSRSREILTEFRDLLCAQLPESPQHPISRSRALAVLRFLNFLPSDYLLPADREPLLLCALWLGQGAYPLES</sequence>
<dbReference type="AlphaFoldDB" id="A0A4P9Y1I1"/>
<name>A0A4P9Y1I1_9FUNG</name>
<gene>
    <name evidence="2" type="ORF">BJ684DRAFT_21090</name>
</gene>
<dbReference type="EMBL" id="KZ988362">
    <property type="protein sequence ID" value="RKP12362.1"/>
    <property type="molecule type" value="Genomic_DNA"/>
</dbReference>
<evidence type="ECO:0000313" key="2">
    <source>
        <dbReference type="EMBL" id="RKP12362.1"/>
    </source>
</evidence>